<name>A0A7Y9F124_9ACTN</name>
<reference evidence="2 3" key="1">
    <citation type="submission" date="2020-07" db="EMBL/GenBank/DDBJ databases">
        <title>Sequencing the genomes of 1000 actinobacteria strains.</title>
        <authorList>
            <person name="Klenk H.-P."/>
        </authorList>
    </citation>
    <scope>NUCLEOTIDE SEQUENCE [LARGE SCALE GENOMIC DNA]</scope>
    <source>
        <strain evidence="2 3">DSM 18965</strain>
    </source>
</reference>
<organism evidence="2 3">
    <name type="scientific">Nocardioides marinisabuli</name>
    <dbReference type="NCBI Taxonomy" id="419476"/>
    <lineage>
        <taxon>Bacteria</taxon>
        <taxon>Bacillati</taxon>
        <taxon>Actinomycetota</taxon>
        <taxon>Actinomycetes</taxon>
        <taxon>Propionibacteriales</taxon>
        <taxon>Nocardioidaceae</taxon>
        <taxon>Nocardioides</taxon>
    </lineage>
</organism>
<gene>
    <name evidence="2" type="ORF">BKA08_001896</name>
</gene>
<proteinExistence type="predicted"/>
<dbReference type="EMBL" id="JACCBE010000001">
    <property type="protein sequence ID" value="NYD57658.1"/>
    <property type="molecule type" value="Genomic_DNA"/>
</dbReference>
<dbReference type="RefSeq" id="WP_179615392.1">
    <property type="nucleotide sequence ID" value="NZ_CP059163.1"/>
</dbReference>
<feature type="region of interest" description="Disordered" evidence="1">
    <location>
        <begin position="117"/>
        <end position="143"/>
    </location>
</feature>
<dbReference type="Gene3D" id="3.30.70.60">
    <property type="match status" value="1"/>
</dbReference>
<keyword evidence="3" id="KW-1185">Reference proteome</keyword>
<dbReference type="Proteomes" id="UP000516957">
    <property type="component" value="Unassembled WGS sequence"/>
</dbReference>
<dbReference type="InterPro" id="IPR014717">
    <property type="entry name" value="Transl_elong_EF1B/ribsomal_bS6"/>
</dbReference>
<accession>A0A7Y9F124</accession>
<comment type="caution">
    <text evidence="2">The sequence shown here is derived from an EMBL/GenBank/DDBJ whole genome shotgun (WGS) entry which is preliminary data.</text>
</comment>
<sequence>MSLRSPSATLVLGSLTLLLLAAAGWLLLLGPLTEDVGNARRATDDAVERNRVLAADLADLESRAEDLGSTRKAAEVLDRLVPATADQPGFFALVDEAATQAGYAARDITTLSPSAPVPVAVGPDAPAPVAAPQAGDPATQQPDAAAPVAEYAVQTVSMTLTGSYEQATRLLDRLGGLDRAVLVRSISLSGEAGSPTLTLTLSGTTFVAPPVPEPDTRITSRSG</sequence>
<protein>
    <submittedName>
        <fullName evidence="2">Tfp pilus assembly protein PilO</fullName>
    </submittedName>
</protein>
<evidence type="ECO:0000313" key="2">
    <source>
        <dbReference type="EMBL" id="NYD57658.1"/>
    </source>
</evidence>
<evidence type="ECO:0000313" key="3">
    <source>
        <dbReference type="Proteomes" id="UP000516957"/>
    </source>
</evidence>
<evidence type="ECO:0000256" key="1">
    <source>
        <dbReference type="SAM" id="MobiDB-lite"/>
    </source>
</evidence>
<dbReference type="AlphaFoldDB" id="A0A7Y9F124"/>